<feature type="region of interest" description="Disordered" evidence="2">
    <location>
        <begin position="434"/>
        <end position="460"/>
    </location>
</feature>
<proteinExistence type="predicted"/>
<feature type="region of interest" description="Disordered" evidence="2">
    <location>
        <begin position="1"/>
        <end position="72"/>
    </location>
</feature>
<evidence type="ECO:0000256" key="1">
    <source>
        <dbReference type="SAM" id="Coils"/>
    </source>
</evidence>
<keyword evidence="3" id="KW-1185">Reference proteome</keyword>
<evidence type="ECO:0000313" key="4">
    <source>
        <dbReference type="WBParaSite" id="PDA_v2.g1482.t1"/>
    </source>
</evidence>
<feature type="compositionally biased region" description="Low complexity" evidence="2">
    <location>
        <begin position="435"/>
        <end position="455"/>
    </location>
</feature>
<protein>
    <submittedName>
        <fullName evidence="4">Uncharacterized protein</fullName>
    </submittedName>
</protein>
<dbReference type="AlphaFoldDB" id="A0A914PB72"/>
<accession>A0A914PB72</accession>
<evidence type="ECO:0000313" key="3">
    <source>
        <dbReference type="Proteomes" id="UP000887578"/>
    </source>
</evidence>
<feature type="coiled-coil region" evidence="1">
    <location>
        <begin position="130"/>
        <end position="328"/>
    </location>
</feature>
<dbReference type="Gene3D" id="1.10.287.1490">
    <property type="match status" value="1"/>
</dbReference>
<reference evidence="4" key="1">
    <citation type="submission" date="2022-11" db="UniProtKB">
        <authorList>
            <consortium name="WormBaseParasite"/>
        </authorList>
    </citation>
    <scope>IDENTIFICATION</scope>
</reference>
<name>A0A914PB72_9BILA</name>
<dbReference type="WBParaSite" id="PDA_v2.g1482.t1">
    <property type="protein sequence ID" value="PDA_v2.g1482.t1"/>
    <property type="gene ID" value="PDA_v2.g1482"/>
</dbReference>
<keyword evidence="1" id="KW-0175">Coiled coil</keyword>
<sequence>MKRQHQSSEDASTSKMPSAKRSKPSENNNIVTPSQLDDLALDGPVNEQISGPPVEAGVEKLMKKKKSEKKKEKIKALEQQIKEIETKICLKENQNAQLQLKFDNLSKQCKYFEQKSHQVETQNADYRKIIKAKEDSNSEQQRNHEKLYQKWEAEKQKFDLKLEQLENEFRGTLKAKDDKIGGLKTELEEIRQEMLSKQNDIDQANFENENLIEELSKAGDEIAILKGQKGVPDKNVNQPVVKNMEVELAEARSKCKSFEAQMKIQRESYELKLEAAKAENQSLSALNYQIKGDKEKYEKEISLLQKSVEELQKLVQEESNTCNHFRNRYLELVNERTTKNGQLYQLKVEINEVKQYCKNVEQMILDEKTKLQKIGAELYKLEKELDEKINLFTSLNSKIKAEKEKIEKEFAEYQTFISNRNLNVFTAVSTQPEDTVSSSTEATAPSTAAPTTTTANKKGNNFYIQK</sequence>
<evidence type="ECO:0000256" key="2">
    <source>
        <dbReference type="SAM" id="MobiDB-lite"/>
    </source>
</evidence>
<organism evidence="3 4">
    <name type="scientific">Panagrolaimus davidi</name>
    <dbReference type="NCBI Taxonomy" id="227884"/>
    <lineage>
        <taxon>Eukaryota</taxon>
        <taxon>Metazoa</taxon>
        <taxon>Ecdysozoa</taxon>
        <taxon>Nematoda</taxon>
        <taxon>Chromadorea</taxon>
        <taxon>Rhabditida</taxon>
        <taxon>Tylenchina</taxon>
        <taxon>Panagrolaimomorpha</taxon>
        <taxon>Panagrolaimoidea</taxon>
        <taxon>Panagrolaimidae</taxon>
        <taxon>Panagrolaimus</taxon>
    </lineage>
</organism>
<feature type="compositionally biased region" description="Polar residues" evidence="2">
    <location>
        <begin position="25"/>
        <end position="35"/>
    </location>
</feature>
<dbReference type="Proteomes" id="UP000887578">
    <property type="component" value="Unplaced"/>
</dbReference>